<dbReference type="Proteomes" id="UP001058003">
    <property type="component" value="Chromosome"/>
</dbReference>
<evidence type="ECO:0000256" key="1">
    <source>
        <dbReference type="ARBA" id="ARBA00008857"/>
    </source>
</evidence>
<evidence type="ECO:0000313" key="8">
    <source>
        <dbReference type="EMBL" id="UWZ53346.1"/>
    </source>
</evidence>
<dbReference type="RefSeq" id="WP_033362468.1">
    <property type="nucleotide sequence ID" value="NZ_CP073767.1"/>
</dbReference>
<dbReference type="Gene3D" id="1.10.150.130">
    <property type="match status" value="1"/>
</dbReference>
<sequence>MGHVEDRWYRTVRQDGKPVRVKSDRYGTGMRYRVRYLGPDGRERNESFPDRQKRAAEAFLATVEADKVRGNFIDPNAGRMLFGTYAEQWLRTARLDESTRETVEYRVRKHLLPFFGARQLGAIKPGTIREWDRSMEGKLALSTRSVVFAHLRTILNAAVDDQKIAKNPCAARSVVQPEPAQKKIVPWTQQQVQAVRSKLPARYRLVVDLGAGCGLRQGEIFGLSDADLDVAGGWLHVRRQVKVVRSRLVFGLPKSNRERKVPLPASVARRLEVRGETYKPVAVTLPWEDPFSAELVTVTLLLTTPRGNAVRRNTFDEFAWNPAVKDAGIERTRATGTHALRHHYASVLLDAGESIKALSEYLGHWDAGFTLRQYTHLMPASQGRTRDAIDAILDRQDTAQ</sequence>
<comment type="similarity">
    <text evidence="1">Belongs to the 'phage' integrase family.</text>
</comment>
<dbReference type="GO" id="GO:0006310">
    <property type="term" value="P:DNA recombination"/>
    <property type="evidence" value="ECO:0007669"/>
    <property type="project" value="UniProtKB-KW"/>
</dbReference>
<evidence type="ECO:0000256" key="5">
    <source>
        <dbReference type="PROSITE-ProRule" id="PRU01248"/>
    </source>
</evidence>
<keyword evidence="9" id="KW-1185">Reference proteome</keyword>
<dbReference type="OrthoDB" id="1822491at2"/>
<dbReference type="InterPro" id="IPR004107">
    <property type="entry name" value="Integrase_SAM-like_N"/>
</dbReference>
<gene>
    <name evidence="8" type="ORF">Daura_43480</name>
</gene>
<dbReference type="Pfam" id="PF14659">
    <property type="entry name" value="Phage_int_SAM_3"/>
    <property type="match status" value="1"/>
</dbReference>
<proteinExistence type="inferred from homology"/>
<dbReference type="InterPro" id="IPR010998">
    <property type="entry name" value="Integrase_recombinase_N"/>
</dbReference>
<evidence type="ECO:0000256" key="2">
    <source>
        <dbReference type="ARBA" id="ARBA00022908"/>
    </source>
</evidence>
<dbReference type="SUPFAM" id="SSF56349">
    <property type="entry name" value="DNA breaking-rejoining enzymes"/>
    <property type="match status" value="1"/>
</dbReference>
<accession>A0A9Q9IDJ4</accession>
<dbReference type="InterPro" id="IPR011010">
    <property type="entry name" value="DNA_brk_join_enz"/>
</dbReference>
<dbReference type="KEGG" id="daur:Daura_43480"/>
<dbReference type="Gene3D" id="1.10.443.10">
    <property type="entry name" value="Intergrase catalytic core"/>
    <property type="match status" value="1"/>
</dbReference>
<evidence type="ECO:0000259" key="6">
    <source>
        <dbReference type="PROSITE" id="PS51898"/>
    </source>
</evidence>
<dbReference type="PANTHER" id="PTHR30349:SF64">
    <property type="entry name" value="PROPHAGE INTEGRASE INTD-RELATED"/>
    <property type="match status" value="1"/>
</dbReference>
<dbReference type="GO" id="GO:0003677">
    <property type="term" value="F:DNA binding"/>
    <property type="evidence" value="ECO:0007669"/>
    <property type="project" value="UniProtKB-UniRule"/>
</dbReference>
<dbReference type="CDD" id="cd01189">
    <property type="entry name" value="INT_ICEBs1_C_like"/>
    <property type="match status" value="1"/>
</dbReference>
<dbReference type="EMBL" id="CP073767">
    <property type="protein sequence ID" value="UWZ53346.1"/>
    <property type="molecule type" value="Genomic_DNA"/>
</dbReference>
<keyword evidence="3 5" id="KW-0238">DNA-binding</keyword>
<dbReference type="PROSITE" id="PS51898">
    <property type="entry name" value="TYR_RECOMBINASE"/>
    <property type="match status" value="1"/>
</dbReference>
<feature type="domain" description="Tyr recombinase" evidence="6">
    <location>
        <begin position="182"/>
        <end position="387"/>
    </location>
</feature>
<dbReference type="AlphaFoldDB" id="A0A9Q9IDJ4"/>
<name>A0A9Q9IDJ4_9ACTN</name>
<keyword evidence="2" id="KW-0229">DNA integration</keyword>
<protein>
    <submittedName>
        <fullName evidence="8">Site-specific integrase</fullName>
    </submittedName>
</protein>
<dbReference type="InterPro" id="IPR044068">
    <property type="entry name" value="CB"/>
</dbReference>
<evidence type="ECO:0000256" key="3">
    <source>
        <dbReference type="ARBA" id="ARBA00023125"/>
    </source>
</evidence>
<dbReference type="InterPro" id="IPR002104">
    <property type="entry name" value="Integrase_catalytic"/>
</dbReference>
<dbReference type="PANTHER" id="PTHR30349">
    <property type="entry name" value="PHAGE INTEGRASE-RELATED"/>
    <property type="match status" value="1"/>
</dbReference>
<dbReference type="GO" id="GO:0015074">
    <property type="term" value="P:DNA integration"/>
    <property type="evidence" value="ECO:0007669"/>
    <property type="project" value="UniProtKB-KW"/>
</dbReference>
<evidence type="ECO:0000256" key="4">
    <source>
        <dbReference type="ARBA" id="ARBA00023172"/>
    </source>
</evidence>
<feature type="domain" description="Core-binding (CB)" evidence="7">
    <location>
        <begin position="80"/>
        <end position="159"/>
    </location>
</feature>
<evidence type="ECO:0000313" key="9">
    <source>
        <dbReference type="Proteomes" id="UP001058003"/>
    </source>
</evidence>
<dbReference type="InterPro" id="IPR013762">
    <property type="entry name" value="Integrase-like_cat_sf"/>
</dbReference>
<dbReference type="Pfam" id="PF00589">
    <property type="entry name" value="Phage_integrase"/>
    <property type="match status" value="1"/>
</dbReference>
<evidence type="ECO:0000259" key="7">
    <source>
        <dbReference type="PROSITE" id="PS51900"/>
    </source>
</evidence>
<keyword evidence="4" id="KW-0233">DNA recombination</keyword>
<dbReference type="InterPro" id="IPR050090">
    <property type="entry name" value="Tyrosine_recombinase_XerCD"/>
</dbReference>
<reference evidence="8" key="1">
    <citation type="submission" date="2021-04" db="EMBL/GenBank/DDBJ databases">
        <title>Dactylosporangium aurantiacum NRRL B-8018 full assembly.</title>
        <authorList>
            <person name="Hartkoorn R.C."/>
            <person name="Beaudoing E."/>
            <person name="Hot D."/>
        </authorList>
    </citation>
    <scope>NUCLEOTIDE SEQUENCE</scope>
    <source>
        <strain evidence="8">NRRL B-8018</strain>
    </source>
</reference>
<dbReference type="PROSITE" id="PS51900">
    <property type="entry name" value="CB"/>
    <property type="match status" value="1"/>
</dbReference>
<organism evidence="8 9">
    <name type="scientific">Dactylosporangium aurantiacum</name>
    <dbReference type="NCBI Taxonomy" id="35754"/>
    <lineage>
        <taxon>Bacteria</taxon>
        <taxon>Bacillati</taxon>
        <taxon>Actinomycetota</taxon>
        <taxon>Actinomycetes</taxon>
        <taxon>Micromonosporales</taxon>
        <taxon>Micromonosporaceae</taxon>
        <taxon>Dactylosporangium</taxon>
    </lineage>
</organism>